<dbReference type="Proteomes" id="UP000619265">
    <property type="component" value="Unassembled WGS sequence"/>
</dbReference>
<sequence length="120" mass="13126">MPVKPAPLGNGLGTVASKDEIEEKNGAIEKGRESAKHIVGVKELIDKKASYVQMDLRLKDIGNRDHAAKIMSTPEAEKYYTEAALPMDEKCTTAFGLMKHVTWVSLQGNLRVRIVCSSVA</sequence>
<dbReference type="EMBL" id="LIHL02000003">
    <property type="protein sequence ID" value="KAF5474326.1"/>
    <property type="molecule type" value="Genomic_DNA"/>
</dbReference>
<evidence type="ECO:0000313" key="1">
    <source>
        <dbReference type="EMBL" id="KAF5474326.1"/>
    </source>
</evidence>
<dbReference type="Gramene" id="Jr03_06490_p1">
    <property type="protein sequence ID" value="cds.Jr03_06490_p1"/>
    <property type="gene ID" value="Jr03_06490"/>
</dbReference>
<gene>
    <name evidence="1" type="ORF">F2P56_006235</name>
</gene>
<accession>A0A833XQP0</accession>
<name>A0A833XQP0_JUGRE</name>
<dbReference type="AlphaFoldDB" id="A0A833XQP0"/>
<organism evidence="1 2">
    <name type="scientific">Juglans regia</name>
    <name type="common">English walnut</name>
    <dbReference type="NCBI Taxonomy" id="51240"/>
    <lineage>
        <taxon>Eukaryota</taxon>
        <taxon>Viridiplantae</taxon>
        <taxon>Streptophyta</taxon>
        <taxon>Embryophyta</taxon>
        <taxon>Tracheophyta</taxon>
        <taxon>Spermatophyta</taxon>
        <taxon>Magnoliopsida</taxon>
        <taxon>eudicotyledons</taxon>
        <taxon>Gunneridae</taxon>
        <taxon>Pentapetalae</taxon>
        <taxon>rosids</taxon>
        <taxon>fabids</taxon>
        <taxon>Fagales</taxon>
        <taxon>Juglandaceae</taxon>
        <taxon>Juglans</taxon>
    </lineage>
</organism>
<reference evidence="1" key="1">
    <citation type="submission" date="2015-10" db="EMBL/GenBank/DDBJ databases">
        <authorList>
            <person name="Martinez-Garcia P.J."/>
            <person name="Crepeau M.W."/>
            <person name="Puiu D."/>
            <person name="Gonzalez-Ibeas D."/>
            <person name="Whalen J."/>
            <person name="Stevens K."/>
            <person name="Paul R."/>
            <person name="Butterfield T."/>
            <person name="Britton M."/>
            <person name="Reagan R."/>
            <person name="Chakraborty S."/>
            <person name="Walawage S.L."/>
            <person name="Vasquez-Gross H.A."/>
            <person name="Cardeno C."/>
            <person name="Famula R."/>
            <person name="Pratt K."/>
            <person name="Kuruganti S."/>
            <person name="Aradhya M.K."/>
            <person name="Leslie C.A."/>
            <person name="Dandekar A.M."/>
            <person name="Salzberg S.L."/>
            <person name="Wegrzyn J.L."/>
            <person name="Langley C.H."/>
            <person name="Neale D.B."/>
        </authorList>
    </citation>
    <scope>NUCLEOTIDE SEQUENCE</scope>
    <source>
        <tissue evidence="1">Leaves</tissue>
    </source>
</reference>
<proteinExistence type="predicted"/>
<protein>
    <submittedName>
        <fullName evidence="1">Uncharacterized protein</fullName>
    </submittedName>
</protein>
<reference evidence="1" key="2">
    <citation type="submission" date="2020-03" db="EMBL/GenBank/DDBJ databases">
        <title>Walnut 2.0.</title>
        <authorList>
            <person name="Marrano A."/>
            <person name="Britton M."/>
            <person name="Zimin A.V."/>
            <person name="Zaini P.A."/>
            <person name="Workman R."/>
            <person name="Puiu D."/>
            <person name="Bianco L."/>
            <person name="Allen B.J."/>
            <person name="Troggio M."/>
            <person name="Leslie C.A."/>
            <person name="Timp W."/>
            <person name="Dendekar A."/>
            <person name="Salzberg S.L."/>
            <person name="Neale D.B."/>
        </authorList>
    </citation>
    <scope>NUCLEOTIDE SEQUENCE</scope>
    <source>
        <tissue evidence="1">Leaves</tissue>
    </source>
</reference>
<evidence type="ECO:0000313" key="2">
    <source>
        <dbReference type="Proteomes" id="UP000619265"/>
    </source>
</evidence>
<comment type="caution">
    <text evidence="1">The sequence shown here is derived from an EMBL/GenBank/DDBJ whole genome shotgun (WGS) entry which is preliminary data.</text>
</comment>